<evidence type="ECO:0000313" key="14">
    <source>
        <dbReference type="Proteomes" id="UP000318571"/>
    </source>
</evidence>
<protein>
    <recommendedName>
        <fullName evidence="3">phosphatidylserine decarboxylase</fullName>
        <ecNumber evidence="3">4.1.1.65</ecNumber>
    </recommendedName>
</protein>
<evidence type="ECO:0000256" key="7">
    <source>
        <dbReference type="ARBA" id="ARBA00023209"/>
    </source>
</evidence>
<comment type="cofactor">
    <cofactor evidence="1">
        <name>pyruvate</name>
        <dbReference type="ChEBI" id="CHEBI:15361"/>
    </cofactor>
</comment>
<evidence type="ECO:0000256" key="5">
    <source>
        <dbReference type="ARBA" id="ARBA00022793"/>
    </source>
</evidence>
<evidence type="ECO:0000313" key="13">
    <source>
        <dbReference type="EMBL" id="TRY61261.1"/>
    </source>
</evidence>
<name>A0A553N749_TIGCA</name>
<comment type="function">
    <text evidence="12">Catalyzes the formation of phosphatidylethanolamine (PtdEtn) from phosphatidylserine (PtdSer). Plays a central role in phospholipid metabolism and in the interorganelle trafficking of phosphatidylserine. May be involved in lipid droplet biogenesis at the endoplasmic reticulum membrane.</text>
</comment>
<sequence>MKRYWRFVRRYPLPIWAGFATLGALQWRHITQRPPPPIDESQSHLHDLGGVPKISLSQELAIECYKILPLRSLSRAWGWVNEIDLPEPLRPAILGLYARVFGCNVGEAMEPDLKSYANLGQFFRRRLRPECRPIEACPQTMVSPCDGRVLTLGPVAKDGYIEQVKGVRYSLRYFFGGELPSQTFEHDAGQLYYAVIYLSPGDYHGFHSPVEWTILKRKHFSGHLLSVSPSMVKNVPGLFSLNERVIYEGVWNDERFFSYSAIGATNVGSIRVDWDNGLVTNRKRHPVPVDEKLFSEVKLVKGKGEYFGEFNLGSTIVLVFEAPESGKFQVDIGDKVKLGEPLFKS</sequence>
<dbReference type="GO" id="GO:0006646">
    <property type="term" value="P:phosphatidylethanolamine biosynthetic process"/>
    <property type="evidence" value="ECO:0007669"/>
    <property type="project" value="UniProtKB-UniPathway"/>
</dbReference>
<dbReference type="OMA" id="WFEHGST"/>
<evidence type="ECO:0000256" key="11">
    <source>
        <dbReference type="ARBA" id="ARBA00024326"/>
    </source>
</evidence>
<evidence type="ECO:0000256" key="10">
    <source>
        <dbReference type="ARBA" id="ARBA00023317"/>
    </source>
</evidence>
<comment type="pathway">
    <text evidence="11">Phospholipid metabolism; phosphatidylethanolamine biosynthesis.</text>
</comment>
<evidence type="ECO:0000256" key="9">
    <source>
        <dbReference type="ARBA" id="ARBA00023264"/>
    </source>
</evidence>
<evidence type="ECO:0000256" key="4">
    <source>
        <dbReference type="ARBA" id="ARBA00022516"/>
    </source>
</evidence>
<comment type="caution">
    <text evidence="13">The sequence shown here is derived from an EMBL/GenBank/DDBJ whole genome shotgun (WGS) entry which is preliminary data.</text>
</comment>
<dbReference type="EC" id="4.1.1.65" evidence="3"/>
<evidence type="ECO:0000256" key="12">
    <source>
        <dbReference type="ARBA" id="ARBA00045136"/>
    </source>
</evidence>
<dbReference type="GO" id="GO:0005739">
    <property type="term" value="C:mitochondrion"/>
    <property type="evidence" value="ECO:0007669"/>
    <property type="project" value="TreeGrafter"/>
</dbReference>
<dbReference type="GO" id="GO:0004609">
    <property type="term" value="F:phosphatidylserine decarboxylase activity"/>
    <property type="evidence" value="ECO:0007669"/>
    <property type="project" value="UniProtKB-EC"/>
</dbReference>
<dbReference type="EMBL" id="VCGU01000459">
    <property type="protein sequence ID" value="TRY61261.1"/>
    <property type="molecule type" value="Genomic_DNA"/>
</dbReference>
<organism evidence="13 14">
    <name type="scientific">Tigriopus californicus</name>
    <name type="common">Marine copepod</name>
    <dbReference type="NCBI Taxonomy" id="6832"/>
    <lineage>
        <taxon>Eukaryota</taxon>
        <taxon>Metazoa</taxon>
        <taxon>Ecdysozoa</taxon>
        <taxon>Arthropoda</taxon>
        <taxon>Crustacea</taxon>
        <taxon>Multicrustacea</taxon>
        <taxon>Hexanauplia</taxon>
        <taxon>Copepoda</taxon>
        <taxon>Harpacticoida</taxon>
        <taxon>Harpacticidae</taxon>
        <taxon>Tigriopus</taxon>
    </lineage>
</organism>
<evidence type="ECO:0000256" key="2">
    <source>
        <dbReference type="ARBA" id="ARBA00005189"/>
    </source>
</evidence>
<evidence type="ECO:0000256" key="1">
    <source>
        <dbReference type="ARBA" id="ARBA00001928"/>
    </source>
</evidence>
<dbReference type="NCBIfam" id="TIGR00163">
    <property type="entry name" value="PS_decarb"/>
    <property type="match status" value="1"/>
</dbReference>
<dbReference type="InterPro" id="IPR033177">
    <property type="entry name" value="PSD-B"/>
</dbReference>
<keyword evidence="14" id="KW-1185">Reference proteome</keyword>
<keyword evidence="4" id="KW-0444">Lipid biosynthesis</keyword>
<proteinExistence type="predicted"/>
<keyword evidence="6" id="KW-0443">Lipid metabolism</keyword>
<keyword evidence="7" id="KW-0594">Phospholipid biosynthesis</keyword>
<evidence type="ECO:0000256" key="6">
    <source>
        <dbReference type="ARBA" id="ARBA00023098"/>
    </source>
</evidence>
<comment type="pathway">
    <text evidence="2">Lipid metabolism.</text>
</comment>
<dbReference type="STRING" id="6832.A0A553N749"/>
<dbReference type="PANTHER" id="PTHR10067:SF6">
    <property type="entry name" value="PHOSPHATIDYLSERINE DECARBOXYLASE PROENZYME, MITOCHONDRIAL"/>
    <property type="match status" value="1"/>
</dbReference>
<keyword evidence="5" id="KW-0210">Decarboxylase</keyword>
<evidence type="ECO:0000256" key="8">
    <source>
        <dbReference type="ARBA" id="ARBA00023239"/>
    </source>
</evidence>
<dbReference type="UniPathway" id="UPA00558"/>
<dbReference type="Proteomes" id="UP000318571">
    <property type="component" value="Chromosome 8"/>
</dbReference>
<gene>
    <name evidence="13" type="ORF">TCAL_04183</name>
</gene>
<keyword evidence="8" id="KW-0456">Lyase</keyword>
<dbReference type="PANTHER" id="PTHR10067">
    <property type="entry name" value="PHOSPHATIDYLSERINE DECARBOXYLASE"/>
    <property type="match status" value="1"/>
</dbReference>
<dbReference type="InterPro" id="IPR003817">
    <property type="entry name" value="PS_Dcarbxylase"/>
</dbReference>
<dbReference type="Pfam" id="PF02666">
    <property type="entry name" value="PS_Dcarbxylase"/>
    <property type="match status" value="1"/>
</dbReference>
<keyword evidence="10" id="KW-0670">Pyruvate</keyword>
<reference evidence="13 14" key="1">
    <citation type="journal article" date="2018" name="Nat. Ecol. Evol.">
        <title>Genomic signatures of mitonuclear coevolution across populations of Tigriopus californicus.</title>
        <authorList>
            <person name="Barreto F.S."/>
            <person name="Watson E.T."/>
            <person name="Lima T.G."/>
            <person name="Willett C.S."/>
            <person name="Edmands S."/>
            <person name="Li W."/>
            <person name="Burton R.S."/>
        </authorList>
    </citation>
    <scope>NUCLEOTIDE SEQUENCE [LARGE SCALE GENOMIC DNA]</scope>
    <source>
        <strain evidence="13 14">San Diego</strain>
    </source>
</reference>
<dbReference type="AlphaFoldDB" id="A0A553N749"/>
<dbReference type="OrthoDB" id="4330at2759"/>
<evidence type="ECO:0000256" key="3">
    <source>
        <dbReference type="ARBA" id="ARBA00012243"/>
    </source>
</evidence>
<keyword evidence="9" id="KW-1208">Phospholipid metabolism</keyword>
<accession>A0A553N749</accession>